<evidence type="ECO:0000259" key="2">
    <source>
        <dbReference type="Pfam" id="PF13439"/>
    </source>
</evidence>
<reference evidence="3 4" key="1">
    <citation type="submission" date="2019-03" db="EMBL/GenBank/DDBJ databases">
        <authorList>
            <person name="He R.-H."/>
        </authorList>
    </citation>
    <scope>NUCLEOTIDE SEQUENCE [LARGE SCALE GENOMIC DNA]</scope>
    <source>
        <strain evidence="4">SH 714</strain>
    </source>
</reference>
<feature type="domain" description="Glycosyl transferase family 1" evidence="1">
    <location>
        <begin position="185"/>
        <end position="352"/>
    </location>
</feature>
<dbReference type="CDD" id="cd03808">
    <property type="entry name" value="GT4_CapM-like"/>
    <property type="match status" value="1"/>
</dbReference>
<keyword evidence="3" id="KW-0808">Transferase</keyword>
<dbReference type="InterPro" id="IPR001296">
    <property type="entry name" value="Glyco_trans_1"/>
</dbReference>
<evidence type="ECO:0000313" key="3">
    <source>
        <dbReference type="EMBL" id="TFB18907.1"/>
    </source>
</evidence>
<dbReference type="EMBL" id="SOPW01000012">
    <property type="protein sequence ID" value="TFB18907.1"/>
    <property type="molecule type" value="Genomic_DNA"/>
</dbReference>
<dbReference type="PANTHER" id="PTHR12526">
    <property type="entry name" value="GLYCOSYLTRANSFERASE"/>
    <property type="match status" value="1"/>
</dbReference>
<proteinExistence type="predicted"/>
<gene>
    <name evidence="3" type="ORF">E3U55_11585</name>
</gene>
<organism evidence="3 4">
    <name type="scientific">Filobacillus milosensis</name>
    <dbReference type="NCBI Taxonomy" id="94137"/>
    <lineage>
        <taxon>Bacteria</taxon>
        <taxon>Bacillati</taxon>
        <taxon>Bacillota</taxon>
        <taxon>Bacilli</taxon>
        <taxon>Bacillales</taxon>
        <taxon>Bacillaceae</taxon>
        <taxon>Filobacillus</taxon>
    </lineage>
</organism>
<dbReference type="RefSeq" id="WP_134340639.1">
    <property type="nucleotide sequence ID" value="NZ_SOPW01000012.1"/>
</dbReference>
<dbReference type="Proteomes" id="UP000297975">
    <property type="component" value="Unassembled WGS sequence"/>
</dbReference>
<dbReference type="Pfam" id="PF13439">
    <property type="entry name" value="Glyco_transf_4"/>
    <property type="match status" value="1"/>
</dbReference>
<feature type="domain" description="Glycosyltransferase subfamily 4-like N-terminal" evidence="2">
    <location>
        <begin position="23"/>
        <end position="164"/>
    </location>
</feature>
<comment type="caution">
    <text evidence="3">The sequence shown here is derived from an EMBL/GenBank/DDBJ whole genome shotgun (WGS) entry which is preliminary data.</text>
</comment>
<dbReference type="SUPFAM" id="SSF53756">
    <property type="entry name" value="UDP-Glycosyltransferase/glycogen phosphorylase"/>
    <property type="match status" value="1"/>
</dbReference>
<protein>
    <submittedName>
        <fullName evidence="3">Glycosyltransferase family 1 protein</fullName>
    </submittedName>
</protein>
<sequence>MRCLIVSNTDRMVLMFFVPHIKLLTKLGYEVSLAVPKTDTYIHQLKEQLPDIPIHHIPFTRNLNPVKNMKAYKSLRNLIKKQDFDLIHVHTPIASFLTRMITPKGQALIYTAHGFHFHENGSKINNRIYYLAEKFAAKKTSQLIVINEDDRTQATSIFPDEKINHIKGVGVDASYFNPEHFSEDDKTKIKQSMGIPEQYQVITHVAEFTDNKRQKDIILAAEKMKSLTKEFVILLVGEGPGRDEIKAEISKRNLDEHVRCTGFLHNIHEVLSITDIGLLVSLREGLPKSLMEMMSMEIPVVATDIRGNRDLVTDCEQGYLIPLESPDDIELSCLQLMQDENLRKYLGKQGREKILKEYDLNLILGELQNIYQSFKPPVENELNVLKNNKKIKSVL</sequence>
<dbReference type="InterPro" id="IPR028098">
    <property type="entry name" value="Glyco_trans_4-like_N"/>
</dbReference>
<dbReference type="OrthoDB" id="9806653at2"/>
<dbReference type="Gene3D" id="3.40.50.2000">
    <property type="entry name" value="Glycogen Phosphorylase B"/>
    <property type="match status" value="2"/>
</dbReference>
<keyword evidence="4" id="KW-1185">Reference proteome</keyword>
<dbReference type="AlphaFoldDB" id="A0A4Y8IFR2"/>
<dbReference type="PANTHER" id="PTHR12526:SF630">
    <property type="entry name" value="GLYCOSYLTRANSFERASE"/>
    <property type="match status" value="1"/>
</dbReference>
<accession>A0A4Y8IFR2</accession>
<evidence type="ECO:0000313" key="4">
    <source>
        <dbReference type="Proteomes" id="UP000297975"/>
    </source>
</evidence>
<name>A0A4Y8IFR2_9BACI</name>
<dbReference type="GO" id="GO:0016757">
    <property type="term" value="F:glycosyltransferase activity"/>
    <property type="evidence" value="ECO:0007669"/>
    <property type="project" value="InterPro"/>
</dbReference>
<dbReference type="Pfam" id="PF00534">
    <property type="entry name" value="Glycos_transf_1"/>
    <property type="match status" value="1"/>
</dbReference>
<evidence type="ECO:0000259" key="1">
    <source>
        <dbReference type="Pfam" id="PF00534"/>
    </source>
</evidence>